<comment type="subcellular location">
    <subcellularLocation>
        <location evidence="1">Membrane</location>
    </subcellularLocation>
</comment>
<keyword evidence="7" id="KW-1185">Reference proteome</keyword>
<dbReference type="PANTHER" id="PTHR12668:SF43">
    <property type="entry name" value="TRANSMEMBRANE PROTEIN 14 HOMOLOG"/>
    <property type="match status" value="1"/>
</dbReference>
<proteinExistence type="predicted"/>
<evidence type="ECO:0000256" key="2">
    <source>
        <dbReference type="ARBA" id="ARBA00022692"/>
    </source>
</evidence>
<name>B1WNE5_CROS5</name>
<dbReference type="Proteomes" id="UP000001203">
    <property type="component" value="Chromosome circular"/>
</dbReference>
<feature type="transmembrane region" description="Helical" evidence="5">
    <location>
        <begin position="59"/>
        <end position="79"/>
    </location>
</feature>
<feature type="transmembrane region" description="Helical" evidence="5">
    <location>
        <begin position="34"/>
        <end position="53"/>
    </location>
</feature>
<dbReference type="InterPro" id="IPR044890">
    <property type="entry name" value="TMEM14_sf"/>
</dbReference>
<sequence length="106" mass="11460">MDTLNLATIATLIYGILLLLGGIMGYVTAKSKPSLISGVLSGLLLLLSAFFQWQQISVGLILAQILTLILAIVFGIRFWKTRKFMPAGLMLGISVAMLTILFQTTS</sequence>
<keyword evidence="3 5" id="KW-1133">Transmembrane helix</keyword>
<evidence type="ECO:0000256" key="5">
    <source>
        <dbReference type="SAM" id="Phobius"/>
    </source>
</evidence>
<feature type="transmembrane region" description="Helical" evidence="5">
    <location>
        <begin position="6"/>
        <end position="27"/>
    </location>
</feature>
<protein>
    <submittedName>
        <fullName evidence="6">UPF0136-containing protein</fullName>
    </submittedName>
</protein>
<dbReference type="Gene3D" id="1.10.10.1740">
    <property type="entry name" value="Transmembrane protein 14-like"/>
    <property type="match status" value="1"/>
</dbReference>
<dbReference type="OrthoDB" id="468294at2"/>
<dbReference type="KEGG" id="cyt:cce_0436"/>
<dbReference type="AlphaFoldDB" id="B1WNE5"/>
<reference evidence="6 7" key="1">
    <citation type="journal article" date="2008" name="Proc. Natl. Acad. Sci. U.S.A.">
        <title>The genome of Cyanothece 51142, a unicellular diazotrophic cyanobacterium important in the marine nitrogen cycle.</title>
        <authorList>
            <person name="Welsh E.A."/>
            <person name="Liberton M."/>
            <person name="Stoeckel J."/>
            <person name="Loh T."/>
            <person name="Elvitigala T."/>
            <person name="Wang C."/>
            <person name="Wollam A."/>
            <person name="Fulton R.S."/>
            <person name="Clifton S.W."/>
            <person name="Jacobs J.M."/>
            <person name="Aurora R."/>
            <person name="Ghosh B.K."/>
            <person name="Sherman L.A."/>
            <person name="Smith R.D."/>
            <person name="Wilson R.K."/>
            <person name="Pakrasi H.B."/>
        </authorList>
    </citation>
    <scope>NUCLEOTIDE SEQUENCE [LARGE SCALE GENOMIC DNA]</scope>
    <source>
        <strain evidence="7">ATCC 51142 / BH68</strain>
    </source>
</reference>
<keyword evidence="4 5" id="KW-0472">Membrane</keyword>
<dbReference type="HOGENOM" id="CLU_096652_5_1_3"/>
<accession>B1WNE5</accession>
<keyword evidence="2 5" id="KW-0812">Transmembrane</keyword>
<feature type="transmembrane region" description="Helical" evidence="5">
    <location>
        <begin position="86"/>
        <end position="104"/>
    </location>
</feature>
<dbReference type="EMBL" id="CP000806">
    <property type="protein sequence ID" value="ACB49787.1"/>
    <property type="molecule type" value="Genomic_DNA"/>
</dbReference>
<dbReference type="RefSeq" id="WP_009546524.1">
    <property type="nucleotide sequence ID" value="NC_010546.1"/>
</dbReference>
<dbReference type="STRING" id="43989.cce_0436"/>
<evidence type="ECO:0000256" key="1">
    <source>
        <dbReference type="ARBA" id="ARBA00004370"/>
    </source>
</evidence>
<dbReference type="Pfam" id="PF03647">
    <property type="entry name" value="Tmemb_14"/>
    <property type="match status" value="1"/>
</dbReference>
<dbReference type="eggNOG" id="COG5548">
    <property type="taxonomic scope" value="Bacteria"/>
</dbReference>
<organism evidence="6 7">
    <name type="scientific">Crocosphaera subtropica (strain ATCC 51142 / BH68)</name>
    <name type="common">Cyanothece sp. (strain ATCC 51142)</name>
    <dbReference type="NCBI Taxonomy" id="43989"/>
    <lineage>
        <taxon>Bacteria</taxon>
        <taxon>Bacillati</taxon>
        <taxon>Cyanobacteriota</taxon>
        <taxon>Cyanophyceae</taxon>
        <taxon>Oscillatoriophycideae</taxon>
        <taxon>Chroococcales</taxon>
        <taxon>Aphanothecaceae</taxon>
        <taxon>Crocosphaera</taxon>
        <taxon>Crocosphaera subtropica</taxon>
    </lineage>
</organism>
<evidence type="ECO:0000256" key="3">
    <source>
        <dbReference type="ARBA" id="ARBA00022989"/>
    </source>
</evidence>
<evidence type="ECO:0000256" key="4">
    <source>
        <dbReference type="ARBA" id="ARBA00023136"/>
    </source>
</evidence>
<dbReference type="GO" id="GO:0016020">
    <property type="term" value="C:membrane"/>
    <property type="evidence" value="ECO:0007669"/>
    <property type="project" value="UniProtKB-SubCell"/>
</dbReference>
<dbReference type="PANTHER" id="PTHR12668">
    <property type="entry name" value="TRANSMEMBRANE PROTEIN 14, 15"/>
    <property type="match status" value="1"/>
</dbReference>
<dbReference type="InterPro" id="IPR005349">
    <property type="entry name" value="TMEM14"/>
</dbReference>
<evidence type="ECO:0000313" key="7">
    <source>
        <dbReference type="Proteomes" id="UP000001203"/>
    </source>
</evidence>
<gene>
    <name evidence="6" type="ordered locus">cce_0436</name>
</gene>
<evidence type="ECO:0000313" key="6">
    <source>
        <dbReference type="EMBL" id="ACB49787.1"/>
    </source>
</evidence>